<evidence type="ECO:0000313" key="10">
    <source>
        <dbReference type="Proteomes" id="UP001594351"/>
    </source>
</evidence>
<comment type="pathway">
    <text evidence="1">Aminoacyl-tRNA biosynthesis; selenocysteinyl-tRNA(Sec) biosynthesis; L-seryl-tRNA(Sec) from L-serine and tRNA(Sec): step 1/1.</text>
</comment>
<comment type="catalytic activity">
    <reaction evidence="6">
        <text>tRNA(Sec) + L-serine + ATP = L-seryl-tRNA(Sec) + AMP + diphosphate + H(+)</text>
        <dbReference type="Rhea" id="RHEA:42580"/>
        <dbReference type="Rhea" id="RHEA-COMP:9742"/>
        <dbReference type="Rhea" id="RHEA-COMP:10128"/>
        <dbReference type="ChEBI" id="CHEBI:15378"/>
        <dbReference type="ChEBI" id="CHEBI:30616"/>
        <dbReference type="ChEBI" id="CHEBI:33019"/>
        <dbReference type="ChEBI" id="CHEBI:33384"/>
        <dbReference type="ChEBI" id="CHEBI:78442"/>
        <dbReference type="ChEBI" id="CHEBI:78533"/>
        <dbReference type="ChEBI" id="CHEBI:456215"/>
        <dbReference type="EC" id="6.1.1.11"/>
    </reaction>
</comment>
<dbReference type="EMBL" id="JBHPBY010000509">
    <property type="protein sequence ID" value="MFC1853470.1"/>
    <property type="molecule type" value="Genomic_DNA"/>
</dbReference>
<gene>
    <name evidence="9" type="ORF">ACFL27_25010</name>
</gene>
<organism evidence="9 10">
    <name type="scientific">candidate division CSSED10-310 bacterium</name>
    <dbReference type="NCBI Taxonomy" id="2855610"/>
    <lineage>
        <taxon>Bacteria</taxon>
        <taxon>Bacteria division CSSED10-310</taxon>
    </lineage>
</organism>
<name>A0ABV6Z4W3_UNCC1</name>
<dbReference type="PANTHER" id="PTHR43697">
    <property type="entry name" value="SERYL-TRNA SYNTHETASE"/>
    <property type="match status" value="1"/>
</dbReference>
<comment type="caution">
    <text evidence="9">The sequence shown here is derived from an EMBL/GenBank/DDBJ whole genome shotgun (WGS) entry which is preliminary data.</text>
</comment>
<evidence type="ECO:0000256" key="1">
    <source>
        <dbReference type="ARBA" id="ARBA00005045"/>
    </source>
</evidence>
<evidence type="ECO:0000256" key="7">
    <source>
        <dbReference type="ARBA" id="ARBA00048823"/>
    </source>
</evidence>
<reference evidence="9 10" key="1">
    <citation type="submission" date="2024-09" db="EMBL/GenBank/DDBJ databases">
        <title>Laminarin stimulates single cell rates of sulfate reduction while oxygen inhibits transcriptomic activity in coastal marine sediment.</title>
        <authorList>
            <person name="Lindsay M."/>
            <person name="Orcutt B."/>
            <person name="Emerson D."/>
            <person name="Stepanauskas R."/>
            <person name="D'Angelo T."/>
        </authorList>
    </citation>
    <scope>NUCLEOTIDE SEQUENCE [LARGE SCALE GENOMIC DNA]</scope>
    <source>
        <strain evidence="9">SAG AM-311-K15</strain>
    </source>
</reference>
<dbReference type="Proteomes" id="UP001594351">
    <property type="component" value="Unassembled WGS sequence"/>
</dbReference>
<proteinExistence type="inferred from homology"/>
<dbReference type="GO" id="GO:0016874">
    <property type="term" value="F:ligase activity"/>
    <property type="evidence" value="ECO:0007669"/>
    <property type="project" value="UniProtKB-KW"/>
</dbReference>
<dbReference type="Pfam" id="PF00587">
    <property type="entry name" value="tRNA-synt_2b"/>
    <property type="match status" value="1"/>
</dbReference>
<keyword evidence="9" id="KW-0436">Ligase</keyword>
<evidence type="ECO:0000313" key="9">
    <source>
        <dbReference type="EMBL" id="MFC1853470.1"/>
    </source>
</evidence>
<dbReference type="Gene3D" id="3.30.930.10">
    <property type="entry name" value="Bira Bifunctional Protein, Domain 2"/>
    <property type="match status" value="1"/>
</dbReference>
<dbReference type="InterPro" id="IPR002314">
    <property type="entry name" value="aa-tRNA-synt_IIb"/>
</dbReference>
<keyword evidence="4" id="KW-0648">Protein biosynthesis</keyword>
<evidence type="ECO:0000256" key="4">
    <source>
        <dbReference type="ARBA" id="ARBA00022917"/>
    </source>
</evidence>
<accession>A0ABV6Z4W3</accession>
<feature type="non-terminal residue" evidence="9">
    <location>
        <position position="1"/>
    </location>
</feature>
<keyword evidence="3" id="KW-0963">Cytoplasm</keyword>
<feature type="domain" description="Aminoacyl-tRNA synthetase class II (G/ P/ S/T)" evidence="8">
    <location>
        <begin position="1"/>
        <end position="61"/>
    </location>
</feature>
<comment type="catalytic activity">
    <reaction evidence="7">
        <text>tRNA(Ser) + L-serine + ATP = L-seryl-tRNA(Ser) + AMP + diphosphate + H(+)</text>
        <dbReference type="Rhea" id="RHEA:12292"/>
        <dbReference type="Rhea" id="RHEA-COMP:9669"/>
        <dbReference type="Rhea" id="RHEA-COMP:9703"/>
        <dbReference type="ChEBI" id="CHEBI:15378"/>
        <dbReference type="ChEBI" id="CHEBI:30616"/>
        <dbReference type="ChEBI" id="CHEBI:33019"/>
        <dbReference type="ChEBI" id="CHEBI:33384"/>
        <dbReference type="ChEBI" id="CHEBI:78442"/>
        <dbReference type="ChEBI" id="CHEBI:78533"/>
        <dbReference type="ChEBI" id="CHEBI:456215"/>
        <dbReference type="EC" id="6.1.1.11"/>
    </reaction>
</comment>
<sequence length="92" mass="10391">WIPSQNKYREVSSCSNFEDYQARRSDIRFKPEESSGTEFVHTLNGSGLAIGRTLVALFENFQNEDGTVRIPEVLHSYLGGETVLRPEVTRGV</sequence>
<comment type="similarity">
    <text evidence="2">Belongs to the class-II aminoacyl-tRNA synthetase family. Type-1 seryl-tRNA synthetase subfamily.</text>
</comment>
<protein>
    <recommendedName>
        <fullName evidence="5">Seryl-tRNA(Ser/Sec) synthetase</fullName>
    </recommendedName>
</protein>
<dbReference type="SUPFAM" id="SSF55681">
    <property type="entry name" value="Class II aaRS and biotin synthetases"/>
    <property type="match status" value="1"/>
</dbReference>
<evidence type="ECO:0000256" key="6">
    <source>
        <dbReference type="ARBA" id="ARBA00047929"/>
    </source>
</evidence>
<evidence type="ECO:0000256" key="3">
    <source>
        <dbReference type="ARBA" id="ARBA00022490"/>
    </source>
</evidence>
<evidence type="ECO:0000259" key="8">
    <source>
        <dbReference type="Pfam" id="PF00587"/>
    </source>
</evidence>
<dbReference type="PANTHER" id="PTHR43697:SF1">
    <property type="entry name" value="SERINE--TRNA LIGASE"/>
    <property type="match status" value="1"/>
</dbReference>
<dbReference type="InterPro" id="IPR045864">
    <property type="entry name" value="aa-tRNA-synth_II/BPL/LPL"/>
</dbReference>
<evidence type="ECO:0000256" key="5">
    <source>
        <dbReference type="ARBA" id="ARBA00033352"/>
    </source>
</evidence>
<evidence type="ECO:0000256" key="2">
    <source>
        <dbReference type="ARBA" id="ARBA00010728"/>
    </source>
</evidence>
<keyword evidence="10" id="KW-1185">Reference proteome</keyword>